<dbReference type="FunFam" id="2.60.40.10:FF:000222">
    <property type="entry name" value="Myomesin 1"/>
    <property type="match status" value="1"/>
</dbReference>
<keyword evidence="2" id="KW-0393">Immunoglobulin domain</keyword>
<dbReference type="Pfam" id="PF07679">
    <property type="entry name" value="I-set"/>
    <property type="match status" value="1"/>
</dbReference>
<dbReference type="Gene3D" id="2.60.40.10">
    <property type="entry name" value="Immunoglobulins"/>
    <property type="match status" value="5"/>
</dbReference>
<sequence>MEEQSTQMSHSMQLSSQIKKKTFKSSDEEGPYSYFHPIIPADVMSVKEILNMDSCCRTWEMLSEPLAAGHEYYREKRTLFGNETQKVELDVLRNQRLLRQRVDRRTLRQQAEKKASAHMKYLERLRQKPPDFTVPLRAHTVWQHMKVVLTCVVQGYPPPKVTWYKNGVPLRRSEQPWNYSLQQEFGLNALEIRRCCPDDAGEYKVIARSPLGEAMSFGILVVNSYQGALAGSVHWHTPGLNLEEEAHFLNTFPPTWVTEGNDLTLQCCFAPALPQEVSWFRDGIQLYPSSTVAITTVDHMTSITLRAVHKEHEGFYTVRLKTWNEVEHTAYIYVKDASATVLGAPASPLAVQVSDVNKDYVFLTWQPPSADGASPVDGYYVEKYDVSQGEWVRCNMHIQKMCHYPVFGLKEGSLYQFRVCAVNKAGVGRPSKASEPVRTADPLEHTRTAVVKADRGRTVTITKDELEGQVKVPFPPTNVHACEVSDTYVVLSWTEPEPRGREPLTFYVERSLVGSNSWELASLDLVVSSPRFPVFDLVKGKQYHFRVRSVNKHGVSDPSEPSEPISLGKQRAIPAPPHSVLAIRDTDTSVLLQWKEPKDKTGVLGYYLYYCEVGKQDWNTVNNKPVTSTRFTVHGLETRKTYIFRVKSVSHAGNSDYSKESEAILVKAALREDSSHSVAAVASQMNKSYPPPYVQGQKLGRGRGVAESWESLTPAGPYSDAV</sequence>
<dbReference type="InterPro" id="IPR036179">
    <property type="entry name" value="Ig-like_dom_sf"/>
</dbReference>
<gene>
    <name evidence="6" type="ORF">fugu_009669</name>
</gene>
<proteinExistence type="predicted"/>
<dbReference type="PANTHER" id="PTHR13817">
    <property type="entry name" value="TITIN"/>
    <property type="match status" value="1"/>
</dbReference>
<dbReference type="SUPFAM" id="SSF49265">
    <property type="entry name" value="Fibronectin type III"/>
    <property type="match status" value="2"/>
</dbReference>
<dbReference type="InterPro" id="IPR050964">
    <property type="entry name" value="Striated_Muscle_Regulatory"/>
</dbReference>
<keyword evidence="1" id="KW-0677">Repeat</keyword>
<dbReference type="PRINTS" id="PR00014">
    <property type="entry name" value="FNTYPEIII"/>
</dbReference>
<dbReference type="InterPro" id="IPR013098">
    <property type="entry name" value="Ig_I-set"/>
</dbReference>
<dbReference type="SMART" id="SM00409">
    <property type="entry name" value="IG"/>
    <property type="match status" value="2"/>
</dbReference>
<name>A0A4Z2CD66_9TELE</name>
<dbReference type="Proteomes" id="UP000516260">
    <property type="component" value="Chromosome 10"/>
</dbReference>
<keyword evidence="7" id="KW-1185">Reference proteome</keyword>
<dbReference type="GO" id="GO:0031430">
    <property type="term" value="C:M band"/>
    <property type="evidence" value="ECO:0007669"/>
    <property type="project" value="TreeGrafter"/>
</dbReference>
<evidence type="ECO:0000256" key="1">
    <source>
        <dbReference type="ARBA" id="ARBA00022737"/>
    </source>
</evidence>
<dbReference type="CDD" id="cd00063">
    <property type="entry name" value="FN3"/>
    <property type="match status" value="3"/>
</dbReference>
<dbReference type="InterPro" id="IPR003961">
    <property type="entry name" value="FN3_dom"/>
</dbReference>
<dbReference type="InterPro" id="IPR003599">
    <property type="entry name" value="Ig_sub"/>
</dbReference>
<feature type="region of interest" description="Disordered" evidence="3">
    <location>
        <begin position="1"/>
        <end position="22"/>
    </location>
</feature>
<evidence type="ECO:0000313" key="6">
    <source>
        <dbReference type="EMBL" id="TNN02182.1"/>
    </source>
</evidence>
<dbReference type="InterPro" id="IPR007110">
    <property type="entry name" value="Ig-like_dom"/>
</dbReference>
<dbReference type="Pfam" id="PF13927">
    <property type="entry name" value="Ig_3"/>
    <property type="match status" value="1"/>
</dbReference>
<dbReference type="InterPro" id="IPR036116">
    <property type="entry name" value="FN3_sf"/>
</dbReference>
<evidence type="ECO:0000256" key="3">
    <source>
        <dbReference type="SAM" id="MobiDB-lite"/>
    </source>
</evidence>
<feature type="domain" description="Ig-like" evidence="4">
    <location>
        <begin position="130"/>
        <end position="216"/>
    </location>
</feature>
<dbReference type="AlphaFoldDB" id="A0A4Z2CD66"/>
<evidence type="ECO:0000313" key="7">
    <source>
        <dbReference type="Proteomes" id="UP000516260"/>
    </source>
</evidence>
<accession>A0A4Z2CD66</accession>
<dbReference type="InterPro" id="IPR003598">
    <property type="entry name" value="Ig_sub2"/>
</dbReference>
<dbReference type="PANTHER" id="PTHR13817:SF89">
    <property type="entry name" value="MYOMESIN-3"/>
    <property type="match status" value="1"/>
</dbReference>
<dbReference type="FunFam" id="2.60.40.10:FF:000029">
    <property type="entry name" value="Myomesin 1"/>
    <property type="match status" value="1"/>
</dbReference>
<feature type="domain" description="Fibronectin type-III" evidence="5">
    <location>
        <begin position="347"/>
        <end position="442"/>
    </location>
</feature>
<feature type="domain" description="Fibronectin type-III" evidence="5">
    <location>
        <begin position="475"/>
        <end position="570"/>
    </location>
</feature>
<dbReference type="SMART" id="SM00060">
    <property type="entry name" value="FN3"/>
    <property type="match status" value="3"/>
</dbReference>
<dbReference type="SMART" id="SM00408">
    <property type="entry name" value="IGc2"/>
    <property type="match status" value="2"/>
</dbReference>
<feature type="domain" description="Ig-like" evidence="4">
    <location>
        <begin position="238"/>
        <end position="317"/>
    </location>
</feature>
<feature type="compositionally biased region" description="Polar residues" evidence="3">
    <location>
        <begin position="1"/>
        <end position="17"/>
    </location>
</feature>
<evidence type="ECO:0000259" key="5">
    <source>
        <dbReference type="PROSITE" id="PS50853"/>
    </source>
</evidence>
<evidence type="ECO:0000256" key="2">
    <source>
        <dbReference type="ARBA" id="ARBA00023319"/>
    </source>
</evidence>
<dbReference type="SUPFAM" id="SSF48726">
    <property type="entry name" value="Immunoglobulin"/>
    <property type="match status" value="2"/>
</dbReference>
<dbReference type="InterPro" id="IPR013783">
    <property type="entry name" value="Ig-like_fold"/>
</dbReference>
<dbReference type="GO" id="GO:0045214">
    <property type="term" value="P:sarcomere organization"/>
    <property type="evidence" value="ECO:0007669"/>
    <property type="project" value="TreeGrafter"/>
</dbReference>
<evidence type="ECO:0000259" key="4">
    <source>
        <dbReference type="PROSITE" id="PS50835"/>
    </source>
</evidence>
<reference evidence="6 7" key="1">
    <citation type="submission" date="2019-04" db="EMBL/GenBank/DDBJ databases">
        <title>The sequence and de novo assembly of Takifugu bimaculatus genome using PacBio and Hi-C technologies.</title>
        <authorList>
            <person name="Xu P."/>
            <person name="Liu B."/>
            <person name="Zhou Z."/>
        </authorList>
    </citation>
    <scope>NUCLEOTIDE SEQUENCE [LARGE SCALE GENOMIC DNA]</scope>
    <source>
        <strain evidence="6">TB-2018</strain>
        <tissue evidence="6">Muscle</tissue>
    </source>
</reference>
<protein>
    <submittedName>
        <fullName evidence="6">Uncharacterized protein</fullName>
    </submittedName>
</protein>
<dbReference type="EMBL" id="SWLE01000002">
    <property type="protein sequence ID" value="TNN02182.1"/>
    <property type="molecule type" value="Genomic_DNA"/>
</dbReference>
<dbReference type="Pfam" id="PF00041">
    <property type="entry name" value="fn3"/>
    <property type="match status" value="3"/>
</dbReference>
<comment type="caution">
    <text evidence="6">The sequence shown here is derived from an EMBL/GenBank/DDBJ whole genome shotgun (WGS) entry which is preliminary data.</text>
</comment>
<dbReference type="FunFam" id="2.60.40.10:FF:000069">
    <property type="entry name" value="Alpha-protein kinase 3"/>
    <property type="match status" value="1"/>
</dbReference>
<feature type="domain" description="Fibronectin type-III" evidence="5">
    <location>
        <begin position="576"/>
        <end position="669"/>
    </location>
</feature>
<organism evidence="6 7">
    <name type="scientific">Takifugu bimaculatus</name>
    <dbReference type="NCBI Taxonomy" id="433685"/>
    <lineage>
        <taxon>Eukaryota</taxon>
        <taxon>Metazoa</taxon>
        <taxon>Chordata</taxon>
        <taxon>Craniata</taxon>
        <taxon>Vertebrata</taxon>
        <taxon>Euteleostomi</taxon>
        <taxon>Actinopterygii</taxon>
        <taxon>Neopterygii</taxon>
        <taxon>Teleostei</taxon>
        <taxon>Neoteleostei</taxon>
        <taxon>Acanthomorphata</taxon>
        <taxon>Eupercaria</taxon>
        <taxon>Tetraodontiformes</taxon>
        <taxon>Tetradontoidea</taxon>
        <taxon>Tetraodontidae</taxon>
        <taxon>Takifugu</taxon>
    </lineage>
</organism>
<dbReference type="PROSITE" id="PS50835">
    <property type="entry name" value="IG_LIKE"/>
    <property type="match status" value="2"/>
</dbReference>
<dbReference type="FunFam" id="2.60.40.10:FF:000192">
    <property type="entry name" value="Myomesin 1"/>
    <property type="match status" value="1"/>
</dbReference>
<dbReference type="PROSITE" id="PS50853">
    <property type="entry name" value="FN3"/>
    <property type="match status" value="3"/>
</dbReference>